<accession>A0A6N7EIX5</accession>
<keyword evidence="4" id="KW-0418">Kinase</keyword>
<dbReference type="PANTHER" id="PTHR43085:SF1">
    <property type="entry name" value="PSEUDOURIDINE KINASE-RELATED"/>
    <property type="match status" value="1"/>
</dbReference>
<evidence type="ECO:0000256" key="4">
    <source>
        <dbReference type="ARBA" id="ARBA00022777"/>
    </source>
</evidence>
<dbReference type="SUPFAM" id="SSF53613">
    <property type="entry name" value="Ribokinase-like"/>
    <property type="match status" value="1"/>
</dbReference>
<comment type="similarity">
    <text evidence="1">Belongs to the carbohydrate kinase PfkB family.</text>
</comment>
<sequence length="324" mass="34233">MTTGHERGTGKGLKDRDGVVVIGDALVDIVEDDDATESWHPGGAGLNVAIGIARQGMRAQLAYPAAPDDPGRWLRETLDAEAVEVIALPSGPESGTARSRRIDGEPNYAFSAAVHDRQYTYPPDAVAQLRTARALAVSSFPLGDADQVEALINVAHVCDLPLAVDPNVRPTLLGDRDRYRANVLRLAEVATLVKASRQDIELLFPSPDDAVPQLRSAGTAAVVVTDGEDGATVHTTKGSLHVPAASLNSPVVDTMGAGDAVFARLLVELVTENAGQDLSDWHRALTDAMALARATCQVTGPLLPRSPAPATPLASRTKEISRWN</sequence>
<reference evidence="8 9" key="1">
    <citation type="submission" date="2019-10" db="EMBL/GenBank/DDBJ databases">
        <title>Georgenia wutianyii sp. nov. and Georgenia yuyongxinii sp. nov. isolated from plateau pika (Ochotona curzoniae) in the Qinghai-Tibet plateau of China.</title>
        <authorList>
            <person name="Tian Z."/>
        </authorList>
    </citation>
    <scope>NUCLEOTIDE SEQUENCE [LARGE SCALE GENOMIC DNA]</scope>
    <source>
        <strain evidence="8 9">JCM 19765</strain>
    </source>
</reference>
<dbReference type="Pfam" id="PF00294">
    <property type="entry name" value="PfkB"/>
    <property type="match status" value="1"/>
</dbReference>
<comment type="caution">
    <text evidence="8">The sequence shown here is derived from an EMBL/GenBank/DDBJ whole genome shotgun (WGS) entry which is preliminary data.</text>
</comment>
<dbReference type="Proteomes" id="UP000437709">
    <property type="component" value="Unassembled WGS sequence"/>
</dbReference>
<feature type="domain" description="Carbohydrate kinase PfkB" evidence="7">
    <location>
        <begin position="19"/>
        <end position="302"/>
    </location>
</feature>
<feature type="region of interest" description="Disordered" evidence="6">
    <location>
        <begin position="303"/>
        <end position="324"/>
    </location>
</feature>
<dbReference type="EMBL" id="WHPC01000060">
    <property type="protein sequence ID" value="MPV38030.1"/>
    <property type="molecule type" value="Genomic_DNA"/>
</dbReference>
<evidence type="ECO:0000256" key="3">
    <source>
        <dbReference type="ARBA" id="ARBA00022741"/>
    </source>
</evidence>
<dbReference type="RefSeq" id="WP_152196715.1">
    <property type="nucleotide sequence ID" value="NZ_VUKD01000007.1"/>
</dbReference>
<dbReference type="GO" id="GO:0016301">
    <property type="term" value="F:kinase activity"/>
    <property type="evidence" value="ECO:0007669"/>
    <property type="project" value="UniProtKB-KW"/>
</dbReference>
<evidence type="ECO:0000256" key="2">
    <source>
        <dbReference type="ARBA" id="ARBA00022679"/>
    </source>
</evidence>
<protein>
    <recommendedName>
        <fullName evidence="7">Carbohydrate kinase PfkB domain-containing protein</fullName>
    </recommendedName>
</protein>
<evidence type="ECO:0000259" key="7">
    <source>
        <dbReference type="Pfam" id="PF00294"/>
    </source>
</evidence>
<evidence type="ECO:0000256" key="1">
    <source>
        <dbReference type="ARBA" id="ARBA00010688"/>
    </source>
</evidence>
<keyword evidence="5" id="KW-0067">ATP-binding</keyword>
<keyword evidence="9" id="KW-1185">Reference proteome</keyword>
<dbReference type="InterPro" id="IPR011611">
    <property type="entry name" value="PfkB_dom"/>
</dbReference>
<organism evidence="8 9">
    <name type="scientific">Georgenia subflava</name>
    <dbReference type="NCBI Taxonomy" id="1622177"/>
    <lineage>
        <taxon>Bacteria</taxon>
        <taxon>Bacillati</taxon>
        <taxon>Actinomycetota</taxon>
        <taxon>Actinomycetes</taxon>
        <taxon>Micrococcales</taxon>
        <taxon>Bogoriellaceae</taxon>
        <taxon>Georgenia</taxon>
    </lineage>
</organism>
<dbReference type="OrthoDB" id="9795789at2"/>
<proteinExistence type="inferred from homology"/>
<evidence type="ECO:0000256" key="5">
    <source>
        <dbReference type="ARBA" id="ARBA00022840"/>
    </source>
</evidence>
<evidence type="ECO:0000313" key="9">
    <source>
        <dbReference type="Proteomes" id="UP000437709"/>
    </source>
</evidence>
<evidence type="ECO:0000256" key="6">
    <source>
        <dbReference type="SAM" id="MobiDB-lite"/>
    </source>
</evidence>
<keyword evidence="3" id="KW-0547">Nucleotide-binding</keyword>
<name>A0A6N7EIX5_9MICO</name>
<dbReference type="Gene3D" id="3.40.1190.20">
    <property type="match status" value="1"/>
</dbReference>
<dbReference type="InterPro" id="IPR050306">
    <property type="entry name" value="PfkB_Carbo_kinase"/>
</dbReference>
<evidence type="ECO:0000313" key="8">
    <source>
        <dbReference type="EMBL" id="MPV38030.1"/>
    </source>
</evidence>
<dbReference type="InterPro" id="IPR029056">
    <property type="entry name" value="Ribokinase-like"/>
</dbReference>
<dbReference type="GO" id="GO:0005524">
    <property type="term" value="F:ATP binding"/>
    <property type="evidence" value="ECO:0007669"/>
    <property type="project" value="UniProtKB-KW"/>
</dbReference>
<keyword evidence="2" id="KW-0808">Transferase</keyword>
<dbReference type="AlphaFoldDB" id="A0A6N7EIX5"/>
<gene>
    <name evidence="8" type="ORF">GB881_13410</name>
</gene>
<dbReference type="PANTHER" id="PTHR43085">
    <property type="entry name" value="HEXOKINASE FAMILY MEMBER"/>
    <property type="match status" value="1"/>
</dbReference>